<sequence length="392" mass="41969">MHHFKRLIFGITIAFTTSVSSFAATDGSYTLSKLDTVQWENIDANPLRAISSDYTYFYGDDEYLTYSLPNSWQFKFYGQPYSQITVDTNGNIWFGSARSAYSFPLANAGFGPVGALWNEDLSSLYGGGVFIEHLTAPERVVIQWQTETMTEEGAALQNSFEAVLFNNGTIRYDYKPFTAANATDTGSGISKDAGTSYLSVTANYGSPTTFAAPSSFLFTPVGASTNVTLNVLFAGTGSGTVTLTPPGTACNTACSEQYASGTPVNMHPEASMYSLFNSWSGGSCTGTGDCLLSPSADVAVTATFDYDITRQVMVGTTYYSSLQTAYDATPDDSIIKLWARNYTESLNCSRPITVTLQGGYDSSYASIVGDPVLNGILSITDGTVVADGLVVQ</sequence>
<feature type="signal peptide" evidence="1">
    <location>
        <begin position="1"/>
        <end position="23"/>
    </location>
</feature>
<reference evidence="2 3" key="1">
    <citation type="submission" date="2020-10" db="EMBL/GenBank/DDBJ databases">
        <title>Investigation of anaerobic biodegradation of phenanthrene by a sulfate-dependent Geobacter anodireducens strain PheS2.</title>
        <authorList>
            <person name="Zhang Z."/>
        </authorList>
    </citation>
    <scope>NUCLEOTIDE SEQUENCE [LARGE SCALE GENOMIC DNA]</scope>
    <source>
        <strain evidence="2 3">PheS2</strain>
    </source>
</reference>
<keyword evidence="3" id="KW-1185">Reference proteome</keyword>
<feature type="chain" id="PRO_5046462695" description="Bacterial repeat domain-containing protein" evidence="1">
    <location>
        <begin position="24"/>
        <end position="392"/>
    </location>
</feature>
<evidence type="ECO:0000256" key="1">
    <source>
        <dbReference type="SAM" id="SignalP"/>
    </source>
</evidence>
<comment type="caution">
    <text evidence="2">The sequence shown here is derived from an EMBL/GenBank/DDBJ whole genome shotgun (WGS) entry which is preliminary data.</text>
</comment>
<name>A0ABR9NSH5_9BACT</name>
<evidence type="ECO:0000313" key="3">
    <source>
        <dbReference type="Proteomes" id="UP000618926"/>
    </source>
</evidence>
<evidence type="ECO:0000313" key="2">
    <source>
        <dbReference type="EMBL" id="MBE2887217.1"/>
    </source>
</evidence>
<accession>A0ABR9NSH5</accession>
<proteinExistence type="predicted"/>
<keyword evidence="1" id="KW-0732">Signal</keyword>
<dbReference type="EMBL" id="JADBFD010000005">
    <property type="protein sequence ID" value="MBE2887217.1"/>
    <property type="molecule type" value="Genomic_DNA"/>
</dbReference>
<organism evidence="2 3">
    <name type="scientific">Geobacter anodireducens</name>
    <dbReference type="NCBI Taxonomy" id="1340425"/>
    <lineage>
        <taxon>Bacteria</taxon>
        <taxon>Pseudomonadati</taxon>
        <taxon>Thermodesulfobacteriota</taxon>
        <taxon>Desulfuromonadia</taxon>
        <taxon>Geobacterales</taxon>
        <taxon>Geobacteraceae</taxon>
        <taxon>Geobacter</taxon>
    </lineage>
</organism>
<dbReference type="RefSeq" id="WP_192905154.1">
    <property type="nucleotide sequence ID" value="NZ_JADBFD010000005.1"/>
</dbReference>
<protein>
    <recommendedName>
        <fullName evidence="4">Bacterial repeat domain-containing protein</fullName>
    </recommendedName>
</protein>
<gene>
    <name evidence="2" type="ORF">IIE05_04460</name>
</gene>
<dbReference type="Proteomes" id="UP000618926">
    <property type="component" value="Unassembled WGS sequence"/>
</dbReference>
<evidence type="ECO:0008006" key="4">
    <source>
        <dbReference type="Google" id="ProtNLM"/>
    </source>
</evidence>